<organism evidence="1 2">
    <name type="scientific">Streptomyces lycii</name>
    <dbReference type="NCBI Taxonomy" id="2654337"/>
    <lineage>
        <taxon>Bacteria</taxon>
        <taxon>Bacillati</taxon>
        <taxon>Actinomycetota</taxon>
        <taxon>Actinomycetes</taxon>
        <taxon>Kitasatosporales</taxon>
        <taxon>Streptomycetaceae</taxon>
        <taxon>Streptomyces</taxon>
    </lineage>
</organism>
<protein>
    <recommendedName>
        <fullName evidence="3">Lipoprotein</fullName>
    </recommendedName>
</protein>
<reference evidence="1 2" key="1">
    <citation type="submission" date="2019-10" db="EMBL/GenBank/DDBJ databases">
        <title>Streptomyces tenebrisbrunneis sp.nov., an endogenous actinomycete isolated from of Lycium ruthenicum.</title>
        <authorList>
            <person name="Ma L."/>
        </authorList>
    </citation>
    <scope>NUCLEOTIDE SEQUENCE [LARGE SCALE GENOMIC DNA]</scope>
    <source>
        <strain evidence="1 2">TRM 66187</strain>
    </source>
</reference>
<dbReference type="RefSeq" id="WP_098749931.1">
    <property type="nucleotide sequence ID" value="NZ_WHPN01000084.1"/>
</dbReference>
<name>A0ABQ7FRG5_9ACTN</name>
<dbReference type="Proteomes" id="UP000621266">
    <property type="component" value="Unassembled WGS sequence"/>
</dbReference>
<evidence type="ECO:0008006" key="3">
    <source>
        <dbReference type="Google" id="ProtNLM"/>
    </source>
</evidence>
<keyword evidence="2" id="KW-1185">Reference proteome</keyword>
<sequence>MTAFPDAPAAARRIRYAVLAGAVCTGLAAALTGCSAEDPDAGTNGVGKLSAQKIESKARGAVSAADSVRLSGTIVSGGKTYQLDMLLKGAGGSGRVSTEAAGSFELLRVEKDLYLKADAAFWKDQGKKGEKAELGDDKSAAAGKLDDKYVKVPVGDPAYKQLSGFTDMELLLDDLIVLHGELSKEDRGEVGGSRTIRLAGGGGSGGTLDVSLEGKPFPLRFQRAGDAGELRFADWNKDFDLLPPGKGDIVDYGEKIATTG</sequence>
<proteinExistence type="predicted"/>
<accession>A0ABQ7FRG5</accession>
<dbReference type="EMBL" id="WHPN01000084">
    <property type="protein sequence ID" value="KAF4410344.1"/>
    <property type="molecule type" value="Genomic_DNA"/>
</dbReference>
<evidence type="ECO:0000313" key="2">
    <source>
        <dbReference type="Proteomes" id="UP000621266"/>
    </source>
</evidence>
<gene>
    <name evidence="1" type="ORF">GCU69_04305</name>
</gene>
<comment type="caution">
    <text evidence="1">The sequence shown here is derived from an EMBL/GenBank/DDBJ whole genome shotgun (WGS) entry which is preliminary data.</text>
</comment>
<evidence type="ECO:0000313" key="1">
    <source>
        <dbReference type="EMBL" id="KAF4410344.1"/>
    </source>
</evidence>